<evidence type="ECO:0000313" key="1">
    <source>
        <dbReference type="EMBL" id="KAJ4974598.1"/>
    </source>
</evidence>
<protein>
    <submittedName>
        <fullName evidence="1">Uncharacterized protein</fullName>
    </submittedName>
</protein>
<reference evidence="1" key="1">
    <citation type="journal article" date="2023" name="Plant J.">
        <title>The genome of the king protea, Protea cynaroides.</title>
        <authorList>
            <person name="Chang J."/>
            <person name="Duong T.A."/>
            <person name="Schoeman C."/>
            <person name="Ma X."/>
            <person name="Roodt D."/>
            <person name="Barker N."/>
            <person name="Li Z."/>
            <person name="Van de Peer Y."/>
            <person name="Mizrachi E."/>
        </authorList>
    </citation>
    <scope>NUCLEOTIDE SEQUENCE</scope>
    <source>
        <tissue evidence="1">Young leaves</tissue>
    </source>
</reference>
<sequence>MGIEATTNSESTKAALESLDSQLKRAYTIIRDQIIKNLRSIELRSAAATESIVSEIEKSTAQNDRNQAHAIQLVKKIADATGTSTNFSFSWNELKLIDLDDVGEEIQEETMSPRKRSRASPLKSFHYFFLN</sequence>
<accession>A0A9Q0KPR2</accession>
<keyword evidence="2" id="KW-1185">Reference proteome</keyword>
<dbReference type="AlphaFoldDB" id="A0A9Q0KPR2"/>
<gene>
    <name evidence="1" type="ORF">NE237_007772</name>
</gene>
<name>A0A9Q0KPR2_9MAGN</name>
<dbReference type="EMBL" id="JAMYWD010000004">
    <property type="protein sequence ID" value="KAJ4974598.1"/>
    <property type="molecule type" value="Genomic_DNA"/>
</dbReference>
<proteinExistence type="predicted"/>
<dbReference type="Proteomes" id="UP001141806">
    <property type="component" value="Unassembled WGS sequence"/>
</dbReference>
<evidence type="ECO:0000313" key="2">
    <source>
        <dbReference type="Proteomes" id="UP001141806"/>
    </source>
</evidence>
<comment type="caution">
    <text evidence="1">The sequence shown here is derived from an EMBL/GenBank/DDBJ whole genome shotgun (WGS) entry which is preliminary data.</text>
</comment>
<organism evidence="1 2">
    <name type="scientific">Protea cynaroides</name>
    <dbReference type="NCBI Taxonomy" id="273540"/>
    <lineage>
        <taxon>Eukaryota</taxon>
        <taxon>Viridiplantae</taxon>
        <taxon>Streptophyta</taxon>
        <taxon>Embryophyta</taxon>
        <taxon>Tracheophyta</taxon>
        <taxon>Spermatophyta</taxon>
        <taxon>Magnoliopsida</taxon>
        <taxon>Proteales</taxon>
        <taxon>Proteaceae</taxon>
        <taxon>Protea</taxon>
    </lineage>
</organism>